<evidence type="ECO:0000259" key="8">
    <source>
        <dbReference type="PROSITE" id="PS52035"/>
    </source>
</evidence>
<dbReference type="GO" id="GO:0008270">
    <property type="term" value="F:zinc ion binding"/>
    <property type="evidence" value="ECO:0007669"/>
    <property type="project" value="InterPro"/>
</dbReference>
<evidence type="ECO:0000256" key="1">
    <source>
        <dbReference type="ARBA" id="ARBA00001947"/>
    </source>
</evidence>
<reference evidence="10" key="1">
    <citation type="submission" date="2015-12" db="EMBL/GenBank/DDBJ databases">
        <title>Complete genome sequences of two moderately thermophilic Paenibacillus species.</title>
        <authorList>
            <person name="Butler R.III."/>
            <person name="Wang J."/>
            <person name="Stark B.C."/>
            <person name="Pombert J.-F."/>
        </authorList>
    </citation>
    <scope>NUCLEOTIDE SEQUENCE [LARGE SCALE GENOMIC DNA]</scope>
    <source>
        <strain evidence="10">32O-Y</strain>
    </source>
</reference>
<dbReference type="SUPFAM" id="SSF53187">
    <property type="entry name" value="Zn-dependent exopeptidases"/>
    <property type="match status" value="1"/>
</dbReference>
<dbReference type="GO" id="GO:0006508">
    <property type="term" value="P:proteolysis"/>
    <property type="evidence" value="ECO:0007669"/>
    <property type="project" value="UniProtKB-KW"/>
</dbReference>
<dbReference type="Pfam" id="PF00246">
    <property type="entry name" value="Peptidase_M14"/>
    <property type="match status" value="1"/>
</dbReference>
<reference evidence="9 10" key="2">
    <citation type="journal article" date="2016" name="Genome Announc.">
        <title>Complete Genome Sequences of Two Interactive Moderate Thermophiles, Paenibacillus napthalenovorans 32O-Y and Paenibacillus sp. 32O-W.</title>
        <authorList>
            <person name="Butler R.R.III."/>
            <person name="Wang J."/>
            <person name="Stark B.C."/>
            <person name="Pombert J.F."/>
        </authorList>
    </citation>
    <scope>NUCLEOTIDE SEQUENCE [LARGE SCALE GENOMIC DNA]</scope>
    <source>
        <strain evidence="9 10">32O-Y</strain>
    </source>
</reference>
<dbReference type="KEGG" id="pnp:IJ22_05720"/>
<dbReference type="STRING" id="162209.IJ22_05720"/>
<evidence type="ECO:0000256" key="2">
    <source>
        <dbReference type="ARBA" id="ARBA00005988"/>
    </source>
</evidence>
<gene>
    <name evidence="9" type="ORF">IJ22_05720</name>
</gene>
<feature type="active site" description="Proton donor/acceptor" evidence="7">
    <location>
        <position position="321"/>
    </location>
</feature>
<comment type="cofactor">
    <cofactor evidence="1">
        <name>Zn(2+)</name>
        <dbReference type="ChEBI" id="CHEBI:29105"/>
    </cofactor>
</comment>
<dbReference type="InterPro" id="IPR034274">
    <property type="entry name" value="ENP1_M14_CPD"/>
</dbReference>
<dbReference type="GO" id="GO:0005615">
    <property type="term" value="C:extracellular space"/>
    <property type="evidence" value="ECO:0007669"/>
    <property type="project" value="TreeGrafter"/>
</dbReference>
<accession>A0A0U2MU91</accession>
<dbReference type="InterPro" id="IPR000834">
    <property type="entry name" value="Peptidase_M14"/>
</dbReference>
<sequence length="356" mass="39748">MIFPYTVRYGKPLFRLAARKGGNVADRIAANPGGDPHRPCICIGQTVAVAPGRTMEAVDTANPYDYERMMEDLGLLKQRYPFLAVESIGRSVLGKTIPSIRIGSGPAEVHYNGSFHANEWITSLLLMKFIEDYASAYVNGAPLGAWDVRPLFEQTSLWIVPMVNPDGVELVLRGLSRENPYYRQLMEWNCGLQDFSGWKANIRGVDLNDQFPAHWEIERDRRGVPGPGPRDYTGMAPLSEPEALAMAEFTKSRNFQLVAALHTQGKEIYWNYRDLEPRESEAIACRLASVSGYEAVKLHGSDAGYKDWFIQEFRRPGFTVEAGLGVNPLPVSQFGEMYREIAPLLLEGLASVSIKS</sequence>
<dbReference type="CDD" id="cd06229">
    <property type="entry name" value="M14_Endopeptidase_I"/>
    <property type="match status" value="1"/>
</dbReference>
<evidence type="ECO:0000256" key="7">
    <source>
        <dbReference type="PROSITE-ProRule" id="PRU01379"/>
    </source>
</evidence>
<evidence type="ECO:0000256" key="5">
    <source>
        <dbReference type="ARBA" id="ARBA00022833"/>
    </source>
</evidence>
<dbReference type="EMBL" id="CP013652">
    <property type="protein sequence ID" value="ALS20959.1"/>
    <property type="molecule type" value="Genomic_DNA"/>
</dbReference>
<feature type="domain" description="Peptidase M14" evidence="8">
    <location>
        <begin position="62"/>
        <end position="349"/>
    </location>
</feature>
<dbReference type="Gene3D" id="3.40.630.10">
    <property type="entry name" value="Zn peptidases"/>
    <property type="match status" value="1"/>
</dbReference>
<evidence type="ECO:0000256" key="3">
    <source>
        <dbReference type="ARBA" id="ARBA00022670"/>
    </source>
</evidence>
<dbReference type="GO" id="GO:0004181">
    <property type="term" value="F:metallocarboxypeptidase activity"/>
    <property type="evidence" value="ECO:0007669"/>
    <property type="project" value="InterPro"/>
</dbReference>
<keyword evidence="10" id="KW-1185">Reference proteome</keyword>
<protein>
    <submittedName>
        <fullName evidence="9">Peptidase M14</fullName>
    </submittedName>
</protein>
<name>A0A0U2MU91_9BACL</name>
<evidence type="ECO:0000256" key="6">
    <source>
        <dbReference type="ARBA" id="ARBA00023049"/>
    </source>
</evidence>
<dbReference type="PANTHER" id="PTHR11705:SF143">
    <property type="entry name" value="SLL0236 PROTEIN"/>
    <property type="match status" value="1"/>
</dbReference>
<dbReference type="Proteomes" id="UP000061660">
    <property type="component" value="Chromosome"/>
</dbReference>
<proteinExistence type="inferred from homology"/>
<evidence type="ECO:0000313" key="10">
    <source>
        <dbReference type="Proteomes" id="UP000061660"/>
    </source>
</evidence>
<comment type="similarity">
    <text evidence="2 7">Belongs to the peptidase M14 family.</text>
</comment>
<dbReference type="SMART" id="SM00631">
    <property type="entry name" value="Zn_pept"/>
    <property type="match status" value="1"/>
</dbReference>
<organism evidence="9 10">
    <name type="scientific">Paenibacillus naphthalenovorans</name>
    <dbReference type="NCBI Taxonomy" id="162209"/>
    <lineage>
        <taxon>Bacteria</taxon>
        <taxon>Bacillati</taxon>
        <taxon>Bacillota</taxon>
        <taxon>Bacilli</taxon>
        <taxon>Bacillales</taxon>
        <taxon>Paenibacillaceae</taxon>
        <taxon>Paenibacillus</taxon>
    </lineage>
</organism>
<evidence type="ECO:0000313" key="9">
    <source>
        <dbReference type="EMBL" id="ALS20959.1"/>
    </source>
</evidence>
<dbReference type="PROSITE" id="PS52035">
    <property type="entry name" value="PEPTIDASE_M14"/>
    <property type="match status" value="1"/>
</dbReference>
<keyword evidence="3" id="KW-0645">Protease</keyword>
<evidence type="ECO:0000256" key="4">
    <source>
        <dbReference type="ARBA" id="ARBA00022801"/>
    </source>
</evidence>
<dbReference type="AlphaFoldDB" id="A0A0U2MU91"/>
<keyword evidence="5" id="KW-0862">Zinc</keyword>
<keyword evidence="4" id="KW-0378">Hydrolase</keyword>
<keyword evidence="6" id="KW-0482">Metalloprotease</keyword>
<dbReference type="PATRIC" id="fig|162209.4.peg.606"/>
<dbReference type="OrthoDB" id="9802862at2"/>
<dbReference type="PANTHER" id="PTHR11705">
    <property type="entry name" value="PROTEASE FAMILY M14 CARBOXYPEPTIDASE A,B"/>
    <property type="match status" value="1"/>
</dbReference>
<dbReference type="RefSeq" id="WP_062407084.1">
    <property type="nucleotide sequence ID" value="NZ_CP013652.1"/>
</dbReference>